<evidence type="ECO:0000313" key="2">
    <source>
        <dbReference type="Proteomes" id="UP000028549"/>
    </source>
</evidence>
<dbReference type="Proteomes" id="UP000028549">
    <property type="component" value="Unassembled WGS sequence"/>
</dbReference>
<keyword evidence="2" id="KW-1185">Reference proteome</keyword>
<dbReference type="EMBL" id="JNVC02000001">
    <property type="protein sequence ID" value="KEZ54432.1"/>
    <property type="molecule type" value="Genomic_DNA"/>
</dbReference>
<evidence type="ECO:0008006" key="3">
    <source>
        <dbReference type="Google" id="ProtNLM"/>
    </source>
</evidence>
<proteinExistence type="predicted"/>
<dbReference type="RefSeq" id="WP_029565718.1">
    <property type="nucleotide sequence ID" value="NZ_JNVC02000001.1"/>
</dbReference>
<sequence>MADIRISNVGPDVSSQFSELMTAQKTSIIELTSTYGLSDLRDIVTTAGTGTVTNNATEFVLTTTGAADSAILDSAERGRYEPGYACESGIAVRQPAAPVGSQTAQWGLYDSQNGAFFGNSSTNIYVGIRRAGTDTLIPQASWNVDPLNGTGPSGVTLDLADGNIFLIVFTWYGYGVIEFRVVVPNPVTLAQEVITVHRFDPSGQTSFTDPNLPLRAEVENNGTAAPFNLFVGGRQYSIIGKFEPVFRNTSERRTVTNITTTLTPLISFTRKPVFPAGSGRPNSVQVLFESAEIITNVDLAFQVIIGGTVNGTFTTFPTATTNIPNNETALLVNTTSTTITGGEVVFQGLAAASGSSSTRVLTTELLLDTELPDNEIVTLAVASLGGPGTNTVTAMFRVTENW</sequence>
<evidence type="ECO:0000313" key="1">
    <source>
        <dbReference type="EMBL" id="KEZ54432.1"/>
    </source>
</evidence>
<protein>
    <recommendedName>
        <fullName evidence="3">Virion structural protein</fullName>
    </recommendedName>
</protein>
<dbReference type="OrthoDB" id="2835365at2"/>
<organism evidence="1 2">
    <name type="scientific">Metabacillus indicus</name>
    <name type="common">Bacillus indicus</name>
    <dbReference type="NCBI Taxonomy" id="246786"/>
    <lineage>
        <taxon>Bacteria</taxon>
        <taxon>Bacillati</taxon>
        <taxon>Bacillota</taxon>
        <taxon>Bacilli</taxon>
        <taxon>Bacillales</taxon>
        <taxon>Bacillaceae</taxon>
        <taxon>Metabacillus</taxon>
    </lineage>
</organism>
<name>A0A084H4C0_METID</name>
<reference evidence="1 2" key="1">
    <citation type="journal article" date="2005" name="Int. J. Syst. Evol. Microbiol.">
        <title>Bacillus cibi sp. nov., isolated from jeotgal, a traditional Korean fermented seafood.</title>
        <authorList>
            <person name="Yoon J.H."/>
            <person name="Lee C.H."/>
            <person name="Oh T.K."/>
        </authorList>
    </citation>
    <scope>NUCLEOTIDE SEQUENCE [LARGE SCALE GENOMIC DNA]</scope>
    <source>
        <strain evidence="1 2">DSM 16189</strain>
    </source>
</reference>
<dbReference type="AlphaFoldDB" id="A0A084H4C0"/>
<accession>A0A084H4C0</accession>
<gene>
    <name evidence="1" type="ORF">GS18_0205840</name>
</gene>
<comment type="caution">
    <text evidence="1">The sequence shown here is derived from an EMBL/GenBank/DDBJ whole genome shotgun (WGS) entry which is preliminary data.</text>
</comment>